<keyword evidence="2" id="KW-1185">Reference proteome</keyword>
<accession>A0ABY8D7T2</accession>
<sequence length="160" mass="17577">MLWLLLIVLVILVGAFYIWMNARAERDLDNPDAGSAMVEFGRAFPEEAIRALHSTIDRKAIFLRLHDGKAGFIQSHGTHYVCHVIHPGKVRVNSSATGQGLIVHFPDFAYLDNTFEFQTAAEAAEVSLWLLGSFSPKSELEAESPDVAAVCVASDPQNPL</sequence>
<organism evidence="1 2">
    <name type="scientific">Sinorhizobium numidicum</name>
    <dbReference type="NCBI Taxonomy" id="680248"/>
    <lineage>
        <taxon>Bacteria</taxon>
        <taxon>Pseudomonadati</taxon>
        <taxon>Pseudomonadota</taxon>
        <taxon>Alphaproteobacteria</taxon>
        <taxon>Hyphomicrobiales</taxon>
        <taxon>Rhizobiaceae</taxon>
        <taxon>Sinorhizobium/Ensifer group</taxon>
        <taxon>Sinorhizobium</taxon>
    </lineage>
</organism>
<dbReference type="RefSeq" id="WP_280736094.1">
    <property type="nucleotide sequence ID" value="NZ_CP120368.1"/>
</dbReference>
<gene>
    <name evidence="1" type="ORF">PYH38_004504</name>
</gene>
<dbReference type="EMBL" id="CP120371">
    <property type="protein sequence ID" value="WEX85181.1"/>
    <property type="molecule type" value="Genomic_DNA"/>
</dbReference>
<dbReference type="Proteomes" id="UP001235547">
    <property type="component" value="Chromosome 1"/>
</dbReference>
<evidence type="ECO:0000313" key="2">
    <source>
        <dbReference type="Proteomes" id="UP001235547"/>
    </source>
</evidence>
<proteinExistence type="predicted"/>
<protein>
    <submittedName>
        <fullName evidence="1">Uncharacterized protein</fullName>
    </submittedName>
</protein>
<name>A0ABY8D7T2_9HYPH</name>
<evidence type="ECO:0000313" key="1">
    <source>
        <dbReference type="EMBL" id="WEX85181.1"/>
    </source>
</evidence>
<reference evidence="1 2" key="1">
    <citation type="submission" date="2023-03" db="EMBL/GenBank/DDBJ databases">
        <authorList>
            <person name="Kaur S."/>
            <person name="Espinosa-Saiz D."/>
            <person name="Velazquez E."/>
            <person name="Menendez E."/>
            <person name="diCenzo G.C."/>
        </authorList>
    </citation>
    <scope>NUCLEOTIDE SEQUENCE [LARGE SCALE GENOMIC DNA]</scope>
    <source>
        <strain evidence="1 2">LMG 27395</strain>
    </source>
</reference>